<dbReference type="CDD" id="cd00082">
    <property type="entry name" value="HisKA"/>
    <property type="match status" value="1"/>
</dbReference>
<dbReference type="RefSeq" id="WP_354615333.1">
    <property type="nucleotide sequence ID" value="NZ_JBEXAE010000004.1"/>
</dbReference>
<dbReference type="Pfam" id="PF00512">
    <property type="entry name" value="HisKA"/>
    <property type="match status" value="1"/>
</dbReference>
<reference evidence="7 8" key="1">
    <citation type="submission" date="2024-07" db="EMBL/GenBank/DDBJ databases">
        <title>The genome sequence of type strain Sediminicola arcticus GDMCC 1.2805.</title>
        <authorList>
            <person name="Liu Y."/>
        </authorList>
    </citation>
    <scope>NUCLEOTIDE SEQUENCE [LARGE SCALE GENOMIC DNA]</scope>
    <source>
        <strain evidence="7 8">GDMCC 1.2805</strain>
    </source>
</reference>
<keyword evidence="5 7" id="KW-0418">Kinase</keyword>
<name>A0ABV2SUV0_9FLAO</name>
<evidence type="ECO:0000256" key="2">
    <source>
        <dbReference type="ARBA" id="ARBA00012438"/>
    </source>
</evidence>
<dbReference type="InterPro" id="IPR036097">
    <property type="entry name" value="HisK_dim/P_sf"/>
</dbReference>
<evidence type="ECO:0000256" key="1">
    <source>
        <dbReference type="ARBA" id="ARBA00000085"/>
    </source>
</evidence>
<evidence type="ECO:0000256" key="3">
    <source>
        <dbReference type="ARBA" id="ARBA00022553"/>
    </source>
</evidence>
<feature type="domain" description="Histidine kinase" evidence="6">
    <location>
        <begin position="65"/>
        <end position="277"/>
    </location>
</feature>
<evidence type="ECO:0000256" key="5">
    <source>
        <dbReference type="ARBA" id="ARBA00022777"/>
    </source>
</evidence>
<keyword evidence="4" id="KW-0808">Transferase</keyword>
<dbReference type="SMART" id="SM00387">
    <property type="entry name" value="HATPase_c"/>
    <property type="match status" value="1"/>
</dbReference>
<dbReference type="GO" id="GO:0016301">
    <property type="term" value="F:kinase activity"/>
    <property type="evidence" value="ECO:0007669"/>
    <property type="project" value="UniProtKB-KW"/>
</dbReference>
<dbReference type="Gene3D" id="3.30.565.10">
    <property type="entry name" value="Histidine kinase-like ATPase, C-terminal domain"/>
    <property type="match status" value="1"/>
</dbReference>
<dbReference type="InterPro" id="IPR003594">
    <property type="entry name" value="HATPase_dom"/>
</dbReference>
<dbReference type="InterPro" id="IPR036890">
    <property type="entry name" value="HATPase_C_sf"/>
</dbReference>
<dbReference type="PANTHER" id="PTHR43304:SF1">
    <property type="entry name" value="PAC DOMAIN-CONTAINING PROTEIN"/>
    <property type="match status" value="1"/>
</dbReference>
<evidence type="ECO:0000259" key="6">
    <source>
        <dbReference type="PROSITE" id="PS50109"/>
    </source>
</evidence>
<comment type="catalytic activity">
    <reaction evidence="1">
        <text>ATP + protein L-histidine = ADP + protein N-phospho-L-histidine.</text>
        <dbReference type="EC" id="2.7.13.3"/>
    </reaction>
</comment>
<dbReference type="EC" id="2.7.13.3" evidence="2"/>
<dbReference type="EMBL" id="JBEXAE010000004">
    <property type="protein sequence ID" value="MET6990934.1"/>
    <property type="molecule type" value="Genomic_DNA"/>
</dbReference>
<keyword evidence="3" id="KW-0597">Phosphoprotein</keyword>
<dbReference type="Gene3D" id="1.10.287.130">
    <property type="match status" value="1"/>
</dbReference>
<gene>
    <name evidence="7" type="ORF">ABXZ36_09780</name>
</gene>
<dbReference type="InterPro" id="IPR052162">
    <property type="entry name" value="Sensor_kinase/Photoreceptor"/>
</dbReference>
<sequence length="277" mass="31663">MNYRSCPIIKWVRTIGQGEFFEGKCIKIYGSLQDITERKNTETERTKMISDIFQRNSNLEQFSYIVSHNLRAPTANIIGFVEILQNETINQLEQKELLQGLSKSVSALDNIIKDLNKILQVKNKDSEEKEVILFSQLVNEIKMSITNLMRKKRARIVADFTDVDNIYSLKNYMHSIFNNLIRNSIKYSKLDQPPLIEIKSTKKNGKIFITFKDNGLGIDLNTQDAKVFGLCNRFHTHLKGKGMGLFMGKAQVESLGGKITIASEINKGTVFTLIFEI</sequence>
<dbReference type="InterPro" id="IPR005467">
    <property type="entry name" value="His_kinase_dom"/>
</dbReference>
<comment type="caution">
    <text evidence="7">The sequence shown here is derived from an EMBL/GenBank/DDBJ whole genome shotgun (WGS) entry which is preliminary data.</text>
</comment>
<dbReference type="Pfam" id="PF02518">
    <property type="entry name" value="HATPase_c"/>
    <property type="match status" value="1"/>
</dbReference>
<dbReference type="SUPFAM" id="SSF47384">
    <property type="entry name" value="Homodimeric domain of signal transducing histidine kinase"/>
    <property type="match status" value="1"/>
</dbReference>
<accession>A0ABV2SUV0</accession>
<evidence type="ECO:0000256" key="4">
    <source>
        <dbReference type="ARBA" id="ARBA00022679"/>
    </source>
</evidence>
<dbReference type="SUPFAM" id="SSF55874">
    <property type="entry name" value="ATPase domain of HSP90 chaperone/DNA topoisomerase II/histidine kinase"/>
    <property type="match status" value="1"/>
</dbReference>
<dbReference type="InterPro" id="IPR003661">
    <property type="entry name" value="HisK_dim/P_dom"/>
</dbReference>
<dbReference type="PANTHER" id="PTHR43304">
    <property type="entry name" value="PHYTOCHROME-LIKE PROTEIN CPH1"/>
    <property type="match status" value="1"/>
</dbReference>
<dbReference type="PRINTS" id="PR00344">
    <property type="entry name" value="BCTRLSENSOR"/>
</dbReference>
<evidence type="ECO:0000313" key="7">
    <source>
        <dbReference type="EMBL" id="MET6990934.1"/>
    </source>
</evidence>
<evidence type="ECO:0000313" key="8">
    <source>
        <dbReference type="Proteomes" id="UP001549799"/>
    </source>
</evidence>
<keyword evidence="8" id="KW-1185">Reference proteome</keyword>
<protein>
    <recommendedName>
        <fullName evidence="2">histidine kinase</fullName>
        <ecNumber evidence="2">2.7.13.3</ecNumber>
    </recommendedName>
</protein>
<dbReference type="PROSITE" id="PS50109">
    <property type="entry name" value="HIS_KIN"/>
    <property type="match status" value="1"/>
</dbReference>
<dbReference type="InterPro" id="IPR004358">
    <property type="entry name" value="Sig_transdc_His_kin-like_C"/>
</dbReference>
<dbReference type="Proteomes" id="UP001549799">
    <property type="component" value="Unassembled WGS sequence"/>
</dbReference>
<organism evidence="7 8">
    <name type="scientific">Sediminicola arcticus</name>
    <dbReference type="NCBI Taxonomy" id="1574308"/>
    <lineage>
        <taxon>Bacteria</taxon>
        <taxon>Pseudomonadati</taxon>
        <taxon>Bacteroidota</taxon>
        <taxon>Flavobacteriia</taxon>
        <taxon>Flavobacteriales</taxon>
        <taxon>Flavobacteriaceae</taxon>
        <taxon>Sediminicola</taxon>
    </lineage>
</organism>
<proteinExistence type="predicted"/>